<comment type="caution">
    <text evidence="2">The sequence shown here is derived from an EMBL/GenBank/DDBJ whole genome shotgun (WGS) entry which is preliminary data.</text>
</comment>
<dbReference type="InterPro" id="IPR009273">
    <property type="entry name" value="DUF930"/>
</dbReference>
<feature type="compositionally biased region" description="Pro residues" evidence="1">
    <location>
        <begin position="79"/>
        <end position="93"/>
    </location>
</feature>
<name>A0ABW4Z3S2_9HYPH</name>
<keyword evidence="3" id="KW-1185">Reference proteome</keyword>
<feature type="region of interest" description="Disordered" evidence="1">
    <location>
        <begin position="72"/>
        <end position="117"/>
    </location>
</feature>
<evidence type="ECO:0000256" key="1">
    <source>
        <dbReference type="SAM" id="MobiDB-lite"/>
    </source>
</evidence>
<feature type="compositionally biased region" description="Low complexity" evidence="1">
    <location>
        <begin position="94"/>
        <end position="108"/>
    </location>
</feature>
<dbReference type="Proteomes" id="UP001597299">
    <property type="component" value="Unassembled WGS sequence"/>
</dbReference>
<gene>
    <name evidence="2" type="ORF">ACFSNC_22155</name>
</gene>
<reference evidence="3" key="1">
    <citation type="journal article" date="2019" name="Int. J. Syst. Evol. Microbiol.">
        <title>The Global Catalogue of Microorganisms (GCM) 10K type strain sequencing project: providing services to taxonomists for standard genome sequencing and annotation.</title>
        <authorList>
            <consortium name="The Broad Institute Genomics Platform"/>
            <consortium name="The Broad Institute Genome Sequencing Center for Infectious Disease"/>
            <person name="Wu L."/>
            <person name="Ma J."/>
        </authorList>
    </citation>
    <scope>NUCLEOTIDE SEQUENCE [LARGE SCALE GENOMIC DNA]</scope>
    <source>
        <strain evidence="3">CCM 7435</strain>
    </source>
</reference>
<evidence type="ECO:0000313" key="3">
    <source>
        <dbReference type="Proteomes" id="UP001597299"/>
    </source>
</evidence>
<protein>
    <submittedName>
        <fullName evidence="2">DUF930 domain-containing protein</fullName>
    </submittedName>
</protein>
<proteinExistence type="predicted"/>
<dbReference type="Pfam" id="PF06059">
    <property type="entry name" value="DUF930"/>
    <property type="match status" value="1"/>
</dbReference>
<dbReference type="EMBL" id="JBHUHD010000001">
    <property type="protein sequence ID" value="MFD2143117.1"/>
    <property type="molecule type" value="Genomic_DNA"/>
</dbReference>
<accession>A0ABW4Z3S2</accession>
<evidence type="ECO:0000313" key="2">
    <source>
        <dbReference type="EMBL" id="MFD2143117.1"/>
    </source>
</evidence>
<sequence>MIAAPCVELGALDAPVPPAAPSRRGIGAAWLAGALLLHLAVLAPAVRIGTAPPPAPGEGPAVETEIISARDFDGLRSGAPPPAVAQPADPAPSVPEAAADATPSASPAVHPPATAARPDDMIRPARMLSARLLADPRGRATRRALATLADEERVAQLCDLEAMEQIHAWQPAYQPDRLVDYARADTRQHGNSLVAGGGAFRSGRKWYEVSFSCDLDAGLREVVGFAFKVGEAIPRQEWTALNLPAVH</sequence>
<organism evidence="2 3">
    <name type="scientific">Ancylobacter oerskovii</name>
    <dbReference type="NCBI Taxonomy" id="459519"/>
    <lineage>
        <taxon>Bacteria</taxon>
        <taxon>Pseudomonadati</taxon>
        <taxon>Pseudomonadota</taxon>
        <taxon>Alphaproteobacteria</taxon>
        <taxon>Hyphomicrobiales</taxon>
        <taxon>Xanthobacteraceae</taxon>
        <taxon>Ancylobacter</taxon>
    </lineage>
</organism>
<dbReference type="RefSeq" id="WP_246549415.1">
    <property type="nucleotide sequence ID" value="NZ_JAHBGB010000044.1"/>
</dbReference>